<evidence type="ECO:0000313" key="1">
    <source>
        <dbReference type="EMBL" id="KAF2487166.1"/>
    </source>
</evidence>
<name>A0A6A6Q5E4_9PEZI</name>
<dbReference type="GeneID" id="54479432"/>
<dbReference type="EMBL" id="MU001631">
    <property type="protein sequence ID" value="KAF2487166.1"/>
    <property type="molecule type" value="Genomic_DNA"/>
</dbReference>
<reference evidence="1" key="1">
    <citation type="journal article" date="2020" name="Stud. Mycol.">
        <title>101 Dothideomycetes genomes: a test case for predicting lifestyles and emergence of pathogens.</title>
        <authorList>
            <person name="Haridas S."/>
            <person name="Albert R."/>
            <person name="Binder M."/>
            <person name="Bloem J."/>
            <person name="Labutti K."/>
            <person name="Salamov A."/>
            <person name="Andreopoulos B."/>
            <person name="Baker S."/>
            <person name="Barry K."/>
            <person name="Bills G."/>
            <person name="Bluhm B."/>
            <person name="Cannon C."/>
            <person name="Castanera R."/>
            <person name="Culley D."/>
            <person name="Daum C."/>
            <person name="Ezra D."/>
            <person name="Gonzalez J."/>
            <person name="Henrissat B."/>
            <person name="Kuo A."/>
            <person name="Liang C."/>
            <person name="Lipzen A."/>
            <person name="Lutzoni F."/>
            <person name="Magnuson J."/>
            <person name="Mondo S."/>
            <person name="Nolan M."/>
            <person name="Ohm R."/>
            <person name="Pangilinan J."/>
            <person name="Park H.-J."/>
            <person name="Ramirez L."/>
            <person name="Alfaro M."/>
            <person name="Sun H."/>
            <person name="Tritt A."/>
            <person name="Yoshinaga Y."/>
            <person name="Zwiers L.-H."/>
            <person name="Turgeon B."/>
            <person name="Goodwin S."/>
            <person name="Spatafora J."/>
            <person name="Crous P."/>
            <person name="Grigoriev I."/>
        </authorList>
    </citation>
    <scope>NUCLEOTIDE SEQUENCE</scope>
    <source>
        <strain evidence="1">CBS 113389</strain>
    </source>
</reference>
<proteinExistence type="predicted"/>
<dbReference type="AlphaFoldDB" id="A0A6A6Q5E4"/>
<gene>
    <name evidence="1" type="ORF">BDY17DRAFT_4761</name>
</gene>
<dbReference type="Proteomes" id="UP000799767">
    <property type="component" value="Unassembled WGS sequence"/>
</dbReference>
<dbReference type="RefSeq" id="XP_033593735.1">
    <property type="nucleotide sequence ID" value="XM_033738430.1"/>
</dbReference>
<keyword evidence="2" id="KW-1185">Reference proteome</keyword>
<protein>
    <submittedName>
        <fullName evidence="1">Uncharacterized protein</fullName>
    </submittedName>
</protein>
<evidence type="ECO:0000313" key="2">
    <source>
        <dbReference type="Proteomes" id="UP000799767"/>
    </source>
</evidence>
<accession>A0A6A6Q5E4</accession>
<organism evidence="1 2">
    <name type="scientific">Neohortaea acidophila</name>
    <dbReference type="NCBI Taxonomy" id="245834"/>
    <lineage>
        <taxon>Eukaryota</taxon>
        <taxon>Fungi</taxon>
        <taxon>Dikarya</taxon>
        <taxon>Ascomycota</taxon>
        <taxon>Pezizomycotina</taxon>
        <taxon>Dothideomycetes</taxon>
        <taxon>Dothideomycetidae</taxon>
        <taxon>Mycosphaerellales</taxon>
        <taxon>Teratosphaeriaceae</taxon>
        <taxon>Neohortaea</taxon>
    </lineage>
</organism>
<sequence length="190" mass="20780">MRVCCVLRFASEIFELGNPFPGRRGLIGRSGEDATLFPRWVALKSSSRRERPRHTDDAETLSSTSLPLGLGPSVGFRGADYGSELARAWNKLAPVCITCISSQRDARARWQQQTGTRESACCRAYGNVSKRMSQDGIVYHSAFRIGDVLHRTPPPAKTFKPSGGGAGMAYRTIFSLGPVRQQGCVGWAKT</sequence>